<dbReference type="PANTHER" id="PTHR23508">
    <property type="entry name" value="CARBOXYLIC ACID TRANSPORTER PROTEIN HOMOLOG"/>
    <property type="match status" value="1"/>
</dbReference>
<feature type="domain" description="Major facilitator superfamily (MFS) profile" evidence="7">
    <location>
        <begin position="1"/>
        <end position="407"/>
    </location>
</feature>
<dbReference type="GO" id="GO:0046943">
    <property type="term" value="F:carboxylic acid transmembrane transporter activity"/>
    <property type="evidence" value="ECO:0007669"/>
    <property type="project" value="TreeGrafter"/>
</dbReference>
<evidence type="ECO:0000313" key="9">
    <source>
        <dbReference type="Proteomes" id="UP000295726"/>
    </source>
</evidence>
<dbReference type="OrthoDB" id="9769325at2"/>
<dbReference type="Gene3D" id="1.20.1250.20">
    <property type="entry name" value="MFS general substrate transporter like domains"/>
    <property type="match status" value="2"/>
</dbReference>
<dbReference type="PANTHER" id="PTHR23508:SF10">
    <property type="entry name" value="CARBOXYLIC ACID TRANSPORTER PROTEIN HOMOLOG"/>
    <property type="match status" value="1"/>
</dbReference>
<evidence type="ECO:0000256" key="1">
    <source>
        <dbReference type="ARBA" id="ARBA00004651"/>
    </source>
</evidence>
<keyword evidence="2" id="KW-0813">Transport</keyword>
<dbReference type="Pfam" id="PF07690">
    <property type="entry name" value="MFS_1"/>
    <property type="match status" value="1"/>
</dbReference>
<organism evidence="8 9">
    <name type="scientific">Muricomes intestini</name>
    <dbReference type="NCBI Taxonomy" id="1796634"/>
    <lineage>
        <taxon>Bacteria</taxon>
        <taxon>Bacillati</taxon>
        <taxon>Bacillota</taxon>
        <taxon>Clostridia</taxon>
        <taxon>Lachnospirales</taxon>
        <taxon>Lachnospiraceae</taxon>
        <taxon>Muricomes</taxon>
    </lineage>
</organism>
<dbReference type="PROSITE" id="PS50850">
    <property type="entry name" value="MFS"/>
    <property type="match status" value="1"/>
</dbReference>
<keyword evidence="4 6" id="KW-1133">Transmembrane helix</keyword>
<dbReference type="AlphaFoldDB" id="A0A4R3K1C5"/>
<evidence type="ECO:0000256" key="2">
    <source>
        <dbReference type="ARBA" id="ARBA00022448"/>
    </source>
</evidence>
<keyword evidence="3 6" id="KW-0812">Transmembrane</keyword>
<dbReference type="InterPro" id="IPR036259">
    <property type="entry name" value="MFS_trans_sf"/>
</dbReference>
<feature type="transmembrane region" description="Helical" evidence="6">
    <location>
        <begin position="173"/>
        <end position="191"/>
    </location>
</feature>
<dbReference type="SUPFAM" id="SSF103473">
    <property type="entry name" value="MFS general substrate transporter"/>
    <property type="match status" value="1"/>
</dbReference>
<feature type="transmembrane region" description="Helical" evidence="6">
    <location>
        <begin position="260"/>
        <end position="278"/>
    </location>
</feature>
<evidence type="ECO:0000256" key="6">
    <source>
        <dbReference type="SAM" id="Phobius"/>
    </source>
</evidence>
<feature type="transmembrane region" description="Helical" evidence="6">
    <location>
        <begin position="12"/>
        <end position="32"/>
    </location>
</feature>
<name>A0A4R3K1C5_9FIRM</name>
<feature type="transmembrane region" description="Helical" evidence="6">
    <location>
        <begin position="318"/>
        <end position="340"/>
    </location>
</feature>
<feature type="transmembrane region" description="Helical" evidence="6">
    <location>
        <begin position="290"/>
        <end position="312"/>
    </location>
</feature>
<feature type="transmembrane region" description="Helical" evidence="6">
    <location>
        <begin position="44"/>
        <end position="67"/>
    </location>
</feature>
<proteinExistence type="predicted"/>
<dbReference type="GO" id="GO:0005886">
    <property type="term" value="C:plasma membrane"/>
    <property type="evidence" value="ECO:0007669"/>
    <property type="project" value="UniProtKB-SubCell"/>
</dbReference>
<feature type="transmembrane region" description="Helical" evidence="6">
    <location>
        <begin position="104"/>
        <end position="122"/>
    </location>
</feature>
<feature type="transmembrane region" description="Helical" evidence="6">
    <location>
        <begin position="224"/>
        <end position="248"/>
    </location>
</feature>
<comment type="caution">
    <text evidence="8">The sequence shown here is derived from an EMBL/GenBank/DDBJ whole genome shotgun (WGS) entry which is preliminary data.</text>
</comment>
<gene>
    <name evidence="8" type="ORF">EDD59_13131</name>
</gene>
<feature type="transmembrane region" description="Helical" evidence="6">
    <location>
        <begin position="352"/>
        <end position="375"/>
    </location>
</feature>
<reference evidence="8 9" key="1">
    <citation type="submission" date="2019-03" db="EMBL/GenBank/DDBJ databases">
        <title>Genomic Encyclopedia of Type Strains, Phase IV (KMG-IV): sequencing the most valuable type-strain genomes for metagenomic binning, comparative biology and taxonomic classification.</title>
        <authorList>
            <person name="Goeker M."/>
        </authorList>
    </citation>
    <scope>NUCLEOTIDE SEQUENCE [LARGE SCALE GENOMIC DNA]</scope>
    <source>
        <strain evidence="8 9">DSM 29489</strain>
    </source>
</reference>
<dbReference type="InterPro" id="IPR011701">
    <property type="entry name" value="MFS"/>
</dbReference>
<feature type="transmembrane region" description="Helical" evidence="6">
    <location>
        <begin position="381"/>
        <end position="402"/>
    </location>
</feature>
<dbReference type="RefSeq" id="WP_132383501.1">
    <property type="nucleotide sequence ID" value="NZ_SLZZ01000031.1"/>
</dbReference>
<dbReference type="Proteomes" id="UP000295726">
    <property type="component" value="Unassembled WGS sequence"/>
</dbReference>
<protein>
    <submittedName>
        <fullName evidence="8">Sugar phosphate permease</fullName>
    </submittedName>
</protein>
<dbReference type="EMBL" id="SLZZ01000031">
    <property type="protein sequence ID" value="TCS75073.1"/>
    <property type="molecule type" value="Genomic_DNA"/>
</dbReference>
<evidence type="ECO:0000256" key="3">
    <source>
        <dbReference type="ARBA" id="ARBA00022692"/>
    </source>
</evidence>
<feature type="transmembrane region" description="Helical" evidence="6">
    <location>
        <begin position="79"/>
        <end position="98"/>
    </location>
</feature>
<sequence>MSKKESPVKHEKLIILILFFSTGAVMAMRFGITNTFAYIGDIAITPVEMGLIMSVHAIAWAVSSLVLGSLADYLHKQKLFMVGCLFLSAVLSILVGYAPNIQTVLILRALIGIFQGPLLPLLQTTARKVSSPNHIGLNQGLLIAGTGLIGQSIPAAIIPGVAQTGPSAWRSPLIVIGIIGSVIALLLGLILKTNKLENPIEQKHEENNKISAKDIGELFKTRNFILGIIGAVGSIGFTLCLSTYAAAFLANETNASTGRLSLMIAASGIMGMLSNIVLPAISDRFGRKPSYMICSIGLLLSPLVLIVFKSNMNSSLPLILYCLSFLVGGCAMSLNTYVIVGESVSPMLITTAYSICLCAGEIIGGTIGPAVAGVVANKYGLTMALVFAMAFAGLCLLASVFMKETLKETATKEQEKDVVNE</sequence>
<accession>A0A4R3K1C5</accession>
<keyword evidence="5 6" id="KW-0472">Membrane</keyword>
<evidence type="ECO:0000259" key="7">
    <source>
        <dbReference type="PROSITE" id="PS50850"/>
    </source>
</evidence>
<evidence type="ECO:0000256" key="4">
    <source>
        <dbReference type="ARBA" id="ARBA00022989"/>
    </source>
</evidence>
<evidence type="ECO:0000256" key="5">
    <source>
        <dbReference type="ARBA" id="ARBA00023136"/>
    </source>
</evidence>
<dbReference type="CDD" id="cd06174">
    <property type="entry name" value="MFS"/>
    <property type="match status" value="1"/>
</dbReference>
<keyword evidence="9" id="KW-1185">Reference proteome</keyword>
<comment type="subcellular location">
    <subcellularLocation>
        <location evidence="1">Cell membrane</location>
        <topology evidence="1">Multi-pass membrane protein</topology>
    </subcellularLocation>
</comment>
<evidence type="ECO:0000313" key="8">
    <source>
        <dbReference type="EMBL" id="TCS75073.1"/>
    </source>
</evidence>
<feature type="transmembrane region" description="Helical" evidence="6">
    <location>
        <begin position="142"/>
        <end position="161"/>
    </location>
</feature>
<dbReference type="InterPro" id="IPR020846">
    <property type="entry name" value="MFS_dom"/>
</dbReference>